<evidence type="ECO:0000256" key="1">
    <source>
        <dbReference type="ARBA" id="ARBA00004651"/>
    </source>
</evidence>
<dbReference type="CDD" id="cd06261">
    <property type="entry name" value="TM_PBP2"/>
    <property type="match status" value="1"/>
</dbReference>
<comment type="subcellular location">
    <subcellularLocation>
        <location evidence="1 7">Cell membrane</location>
        <topology evidence="1 7">Multi-pass membrane protein</topology>
    </subcellularLocation>
</comment>
<dbReference type="PANTHER" id="PTHR43744">
    <property type="entry name" value="ABC TRANSPORTER PERMEASE PROTEIN MG189-RELATED-RELATED"/>
    <property type="match status" value="1"/>
</dbReference>
<evidence type="ECO:0000256" key="3">
    <source>
        <dbReference type="ARBA" id="ARBA00022475"/>
    </source>
</evidence>
<evidence type="ECO:0000256" key="7">
    <source>
        <dbReference type="RuleBase" id="RU363032"/>
    </source>
</evidence>
<dbReference type="GO" id="GO:0055085">
    <property type="term" value="P:transmembrane transport"/>
    <property type="evidence" value="ECO:0007669"/>
    <property type="project" value="InterPro"/>
</dbReference>
<feature type="transmembrane region" description="Helical" evidence="7">
    <location>
        <begin position="194"/>
        <end position="219"/>
    </location>
</feature>
<evidence type="ECO:0000256" key="5">
    <source>
        <dbReference type="ARBA" id="ARBA00022989"/>
    </source>
</evidence>
<dbReference type="OrthoDB" id="9771544at2"/>
<feature type="domain" description="ABC transmembrane type-1" evidence="8">
    <location>
        <begin position="84"/>
        <end position="271"/>
    </location>
</feature>
<evidence type="ECO:0000313" key="10">
    <source>
        <dbReference type="Proteomes" id="UP000199300"/>
    </source>
</evidence>
<dbReference type="PROSITE" id="PS50928">
    <property type="entry name" value="ABC_TM1"/>
    <property type="match status" value="1"/>
</dbReference>
<feature type="transmembrane region" description="Helical" evidence="7">
    <location>
        <begin position="154"/>
        <end position="173"/>
    </location>
</feature>
<reference evidence="9 10" key="1">
    <citation type="submission" date="2016-10" db="EMBL/GenBank/DDBJ databases">
        <authorList>
            <person name="de Groot N.N."/>
        </authorList>
    </citation>
    <scope>NUCLEOTIDE SEQUENCE [LARGE SCALE GENOMIC DNA]</scope>
    <source>
        <strain evidence="9 10">CGMCC 1.10434</strain>
    </source>
</reference>
<dbReference type="STRING" id="872970.SAMN04488134_101694"/>
<dbReference type="SUPFAM" id="SSF161098">
    <property type="entry name" value="MetI-like"/>
    <property type="match status" value="1"/>
</dbReference>
<dbReference type="InterPro" id="IPR035906">
    <property type="entry name" value="MetI-like_sf"/>
</dbReference>
<dbReference type="Gene3D" id="1.10.3720.10">
    <property type="entry name" value="MetI-like"/>
    <property type="match status" value="1"/>
</dbReference>
<feature type="transmembrane region" description="Helical" evidence="7">
    <location>
        <begin position="119"/>
        <end position="142"/>
    </location>
</feature>
<evidence type="ECO:0000256" key="4">
    <source>
        <dbReference type="ARBA" id="ARBA00022692"/>
    </source>
</evidence>
<keyword evidence="10" id="KW-1185">Reference proteome</keyword>
<name>A0A1H8IQQ1_9BACI</name>
<keyword evidence="3" id="KW-1003">Cell membrane</keyword>
<dbReference type="RefSeq" id="WP_091494828.1">
    <property type="nucleotide sequence ID" value="NZ_FODJ01000001.1"/>
</dbReference>
<evidence type="ECO:0000256" key="6">
    <source>
        <dbReference type="ARBA" id="ARBA00023136"/>
    </source>
</evidence>
<evidence type="ECO:0000313" key="9">
    <source>
        <dbReference type="EMBL" id="SEN70904.1"/>
    </source>
</evidence>
<dbReference type="AlphaFoldDB" id="A0A1H8IQQ1"/>
<dbReference type="Proteomes" id="UP000199300">
    <property type="component" value="Unassembled WGS sequence"/>
</dbReference>
<dbReference type="EMBL" id="FODJ01000001">
    <property type="protein sequence ID" value="SEN70904.1"/>
    <property type="molecule type" value="Genomic_DNA"/>
</dbReference>
<keyword evidence="5 7" id="KW-1133">Transmembrane helix</keyword>
<feature type="transmembrane region" description="Helical" evidence="7">
    <location>
        <begin position="250"/>
        <end position="270"/>
    </location>
</feature>
<keyword evidence="4 7" id="KW-0812">Transmembrane</keyword>
<dbReference type="GO" id="GO:0005886">
    <property type="term" value="C:plasma membrane"/>
    <property type="evidence" value="ECO:0007669"/>
    <property type="project" value="UniProtKB-SubCell"/>
</dbReference>
<protein>
    <submittedName>
        <fullName evidence="9">ABC-type glycerol-3-phosphate transport system, permease component</fullName>
    </submittedName>
</protein>
<feature type="transmembrane region" description="Helical" evidence="7">
    <location>
        <begin position="83"/>
        <end position="107"/>
    </location>
</feature>
<dbReference type="PANTHER" id="PTHR43744:SF1">
    <property type="entry name" value="BINDING-PROTEIN-DEPENDENT TRANSPORT SYSTEMS INNER MEMBRANE COMPONENT"/>
    <property type="match status" value="1"/>
</dbReference>
<dbReference type="InterPro" id="IPR000515">
    <property type="entry name" value="MetI-like"/>
</dbReference>
<proteinExistence type="inferred from homology"/>
<evidence type="ECO:0000259" key="8">
    <source>
        <dbReference type="PROSITE" id="PS50928"/>
    </source>
</evidence>
<keyword evidence="2 7" id="KW-0813">Transport</keyword>
<comment type="similarity">
    <text evidence="7">Belongs to the binding-protein-dependent transport system permease family.</text>
</comment>
<accession>A0A1H8IQQ1</accession>
<sequence length="286" mass="31958">MVSISKRRTPNRSRFGDLTNILVLIGFAAFMALPLVFAVNNAFKPLEELFQFPPRFLVRNPTLDNVRDLFALMNASWVPFTRYMFNTVFITLIGTVFHIIVASMAAYVLAKHQFPGKNLFFNIVIMALMFSPHVTAIPNYLIMSRLGWVDTYNALVVPAIAAPLGVFLMKQFMEQIPVSLLESARIDGANEFIVFFRVAMPLVKPAWLTLLIFSFQGLWNLDGGTFVYSEELKTLPTALQQIVATGFSRAGAASAIALFMMIVPLVVFIISQNNVIETMSTSGIKE</sequence>
<gene>
    <name evidence="9" type="ORF">SAMN04488134_101694</name>
</gene>
<evidence type="ECO:0000256" key="2">
    <source>
        <dbReference type="ARBA" id="ARBA00022448"/>
    </source>
</evidence>
<dbReference type="Pfam" id="PF00528">
    <property type="entry name" value="BPD_transp_1"/>
    <property type="match status" value="1"/>
</dbReference>
<keyword evidence="6 7" id="KW-0472">Membrane</keyword>
<feature type="transmembrane region" description="Helical" evidence="7">
    <location>
        <begin position="21"/>
        <end position="43"/>
    </location>
</feature>
<organism evidence="9 10">
    <name type="scientific">Amphibacillus marinus</name>
    <dbReference type="NCBI Taxonomy" id="872970"/>
    <lineage>
        <taxon>Bacteria</taxon>
        <taxon>Bacillati</taxon>
        <taxon>Bacillota</taxon>
        <taxon>Bacilli</taxon>
        <taxon>Bacillales</taxon>
        <taxon>Bacillaceae</taxon>
        <taxon>Amphibacillus</taxon>
    </lineage>
</organism>